<feature type="domain" description="MTTase N-terminal" evidence="9">
    <location>
        <begin position="159"/>
        <end position="281"/>
    </location>
</feature>
<dbReference type="Gene3D" id="3.80.30.20">
    <property type="entry name" value="tm_1862 like domain"/>
    <property type="match status" value="1"/>
</dbReference>
<comment type="similarity">
    <text evidence="2">Belongs to the methylthiotransferase family. MiaB subfamily.</text>
</comment>
<dbReference type="InterPro" id="IPR002792">
    <property type="entry name" value="TRAM_dom"/>
</dbReference>
<evidence type="ECO:0000259" key="9">
    <source>
        <dbReference type="PROSITE" id="PS51449"/>
    </source>
</evidence>
<organism evidence="11 12">
    <name type="scientific">Limulus polyphemus</name>
    <name type="common">Atlantic horseshoe crab</name>
    <dbReference type="NCBI Taxonomy" id="6850"/>
    <lineage>
        <taxon>Eukaryota</taxon>
        <taxon>Metazoa</taxon>
        <taxon>Ecdysozoa</taxon>
        <taxon>Arthropoda</taxon>
        <taxon>Chelicerata</taxon>
        <taxon>Merostomata</taxon>
        <taxon>Xiphosura</taxon>
        <taxon>Limulidae</taxon>
        <taxon>Limulus</taxon>
    </lineage>
</organism>
<protein>
    <submittedName>
        <fullName evidence="12">CDK5 regulatory subunit-associated protein 1-like</fullName>
    </submittedName>
</protein>
<dbReference type="InterPro" id="IPR058240">
    <property type="entry name" value="rSAM_sf"/>
</dbReference>
<dbReference type="SFLD" id="SFLDS00029">
    <property type="entry name" value="Radical_SAM"/>
    <property type="match status" value="1"/>
</dbReference>
<dbReference type="NCBIfam" id="TIGR00089">
    <property type="entry name" value="MiaB/RimO family radical SAM methylthiotransferase"/>
    <property type="match status" value="1"/>
</dbReference>
<dbReference type="SFLD" id="SFLDG01082">
    <property type="entry name" value="B12-binding_domain_containing"/>
    <property type="match status" value="1"/>
</dbReference>
<keyword evidence="6" id="KW-0408">Iron</keyword>
<evidence type="ECO:0000256" key="2">
    <source>
        <dbReference type="ARBA" id="ARBA00009815"/>
    </source>
</evidence>
<feature type="domain" description="TRAM" evidence="8">
    <location>
        <begin position="568"/>
        <end position="643"/>
    </location>
</feature>
<comment type="cofactor">
    <cofactor evidence="1">
        <name>[4Fe-4S] cluster</name>
        <dbReference type="ChEBI" id="CHEBI:49883"/>
    </cofactor>
</comment>
<keyword evidence="4" id="KW-0949">S-adenosyl-L-methionine</keyword>
<evidence type="ECO:0000313" key="12">
    <source>
        <dbReference type="RefSeq" id="XP_013788427.1"/>
    </source>
</evidence>
<dbReference type="InterPro" id="IPR005839">
    <property type="entry name" value="Methylthiotransferase"/>
</dbReference>
<keyword evidence="11" id="KW-1185">Reference proteome</keyword>
<dbReference type="PANTHER" id="PTHR43020:SF2">
    <property type="entry name" value="MITOCHONDRIAL TRNA METHYLTHIOTRANSFERASE CDK5RAP1"/>
    <property type="match status" value="1"/>
</dbReference>
<dbReference type="InterPro" id="IPR007197">
    <property type="entry name" value="rSAM"/>
</dbReference>
<dbReference type="Pfam" id="PF01938">
    <property type="entry name" value="TRAM"/>
    <property type="match status" value="1"/>
</dbReference>
<dbReference type="PROSITE" id="PS50926">
    <property type="entry name" value="TRAM"/>
    <property type="match status" value="1"/>
</dbReference>
<dbReference type="Pfam" id="PF00919">
    <property type="entry name" value="UPF0004"/>
    <property type="match status" value="1"/>
</dbReference>
<dbReference type="SFLD" id="SFLDG01061">
    <property type="entry name" value="methylthiotransferase"/>
    <property type="match status" value="1"/>
</dbReference>
<dbReference type="SFLD" id="SFLDF00413">
    <property type="entry name" value="CDK5RAP1"/>
    <property type="match status" value="1"/>
</dbReference>
<evidence type="ECO:0000256" key="5">
    <source>
        <dbReference type="ARBA" id="ARBA00022723"/>
    </source>
</evidence>
<evidence type="ECO:0000256" key="4">
    <source>
        <dbReference type="ARBA" id="ARBA00022691"/>
    </source>
</evidence>
<keyword evidence="7" id="KW-0411">Iron-sulfur</keyword>
<name>A0ABM1BTM1_LIMPO</name>
<dbReference type="InterPro" id="IPR006463">
    <property type="entry name" value="MiaB_methiolase"/>
</dbReference>
<gene>
    <name evidence="12" type="primary">LOC106472335</name>
</gene>
<dbReference type="InterPro" id="IPR023404">
    <property type="entry name" value="rSAM_horseshoe"/>
</dbReference>
<evidence type="ECO:0000256" key="7">
    <source>
        <dbReference type="ARBA" id="ARBA00023014"/>
    </source>
</evidence>
<keyword evidence="5" id="KW-0479">Metal-binding</keyword>
<dbReference type="Pfam" id="PF04055">
    <property type="entry name" value="Radical_SAM"/>
    <property type="match status" value="1"/>
</dbReference>
<reference evidence="12" key="1">
    <citation type="submission" date="2025-08" db="UniProtKB">
        <authorList>
            <consortium name="RefSeq"/>
        </authorList>
    </citation>
    <scope>IDENTIFICATION</scope>
    <source>
        <tissue evidence="12">Muscle</tissue>
    </source>
</reference>
<evidence type="ECO:0000256" key="1">
    <source>
        <dbReference type="ARBA" id="ARBA00001966"/>
    </source>
</evidence>
<accession>A0ABM1BTM1</accession>
<dbReference type="PROSITE" id="PS51918">
    <property type="entry name" value="RADICAL_SAM"/>
    <property type="match status" value="1"/>
</dbReference>
<keyword evidence="3" id="KW-0004">4Fe-4S</keyword>
<dbReference type="SUPFAM" id="SSF102114">
    <property type="entry name" value="Radical SAM enzymes"/>
    <property type="match status" value="1"/>
</dbReference>
<sequence>MNTSWSWTRKCIMHRSVLNKVNDVPRTGFKFREPILNETCERKFHFLQVTDKSKKLKHNYKRNLRMLIKFCNVGVSASHTSRAGTSVEKLMEPQTKQKINYHGTLEEKNMKLFEGPNLEYFIANSAVNINNQLETSHNLTNEVEPHPYVSSLEVSGHKRKVFFETYGCQMNVNDTEIAWSILKNAGFERTEEIKQADVILVMTCAIREGAEQKIWNRLQHLKSLKRRRQNGGKGPELKIGILGCMAERLKEKLIVKERMLDIVAGPDSYRDLPRLLAEAADGKTAVNVLLSLEETYADIVPVRLNPGSSSAYVSIMRGCDNMCSYCIVPFTRGRERSRPVSTILDEIKILSDQGIKEVTLLGQNVNSYRDTSEMKYSTVAPSVRSGMSEMSRGFQTVYKPKLGGFRFADLLHKVSCVDPEMRIRFTSPHPKDFPDELLHVIREQANICKVLHLPAQSGSSEVLQQMRRGYTREAYLDLVSHVRSIVPGVAVTSDFMCGFCGETETDHRETLSLIDLVKYNFVYVFPYSMRQKTRAFHHLEDDVPTDVKARRVSEVVDLFRKILSDLNRNQIGKRQLVLVEGKSKKSDRYLAGRNDRNTKVIFPSVPIPNGSTSTDLLTISPGDYVVVEIQECSSQVLKGNPLYHTTLQKFAFL</sequence>
<dbReference type="SFLD" id="SFLDF00273">
    <property type="entry name" value="(dimethylallyl)adenosine_tRNA"/>
    <property type="match status" value="1"/>
</dbReference>
<dbReference type="GeneID" id="106472335"/>
<dbReference type="InterPro" id="IPR038135">
    <property type="entry name" value="Methylthiotransferase_N_sf"/>
</dbReference>
<dbReference type="InterPro" id="IPR013848">
    <property type="entry name" value="Methylthiotransferase_N"/>
</dbReference>
<evidence type="ECO:0000256" key="3">
    <source>
        <dbReference type="ARBA" id="ARBA00022485"/>
    </source>
</evidence>
<evidence type="ECO:0000259" key="8">
    <source>
        <dbReference type="PROSITE" id="PS50926"/>
    </source>
</evidence>
<proteinExistence type="inferred from homology"/>
<dbReference type="InterPro" id="IPR020612">
    <property type="entry name" value="Methylthiotransferase_CS"/>
</dbReference>
<feature type="domain" description="Radical SAM core" evidence="10">
    <location>
        <begin position="305"/>
        <end position="565"/>
    </location>
</feature>
<evidence type="ECO:0000313" key="11">
    <source>
        <dbReference type="Proteomes" id="UP000694941"/>
    </source>
</evidence>
<dbReference type="Gene3D" id="3.40.50.12160">
    <property type="entry name" value="Methylthiotransferase, N-terminal domain"/>
    <property type="match status" value="1"/>
</dbReference>
<dbReference type="Proteomes" id="UP000694941">
    <property type="component" value="Unplaced"/>
</dbReference>
<dbReference type="SMART" id="SM00729">
    <property type="entry name" value="Elp3"/>
    <property type="match status" value="1"/>
</dbReference>
<dbReference type="PANTHER" id="PTHR43020">
    <property type="entry name" value="CDK5 REGULATORY SUBUNIT-ASSOCIATED PROTEIN 1"/>
    <property type="match status" value="1"/>
</dbReference>
<evidence type="ECO:0000256" key="6">
    <source>
        <dbReference type="ARBA" id="ARBA00023004"/>
    </source>
</evidence>
<dbReference type="InterPro" id="IPR006638">
    <property type="entry name" value="Elp3/MiaA/NifB-like_rSAM"/>
</dbReference>
<dbReference type="RefSeq" id="XP_013788427.1">
    <property type="nucleotide sequence ID" value="XM_013932973.2"/>
</dbReference>
<evidence type="ECO:0000259" key="10">
    <source>
        <dbReference type="PROSITE" id="PS51918"/>
    </source>
</evidence>
<dbReference type="PROSITE" id="PS51449">
    <property type="entry name" value="MTTASE_N"/>
    <property type="match status" value="1"/>
</dbReference>
<dbReference type="PROSITE" id="PS01278">
    <property type="entry name" value="MTTASE_RADICAL"/>
    <property type="match status" value="1"/>
</dbReference>